<feature type="chain" id="PRO_5035259205" description="Neprosin PEP catalytic domain-containing protein" evidence="1">
    <location>
        <begin position="23"/>
        <end position="295"/>
    </location>
</feature>
<dbReference type="Gramene" id="HORVU.MOREX.r2.3HG0267800.1">
    <property type="protein sequence ID" value="HORVU.MOREX.r2.3HG0267800.1"/>
    <property type="gene ID" value="HORVU.MOREX.r2.3HG0267800"/>
</dbReference>
<dbReference type="EnsemblPlants" id="HORVU.MOREX.r3.3HG0320880.1">
    <property type="protein sequence ID" value="HORVU.MOREX.r3.3HG0320880.1"/>
    <property type="gene ID" value="HORVU.MOREX.r3.3HG0320880"/>
</dbReference>
<evidence type="ECO:0000259" key="2">
    <source>
        <dbReference type="PROSITE" id="PS52045"/>
    </source>
</evidence>
<dbReference type="PANTHER" id="PTHR31589:SF116">
    <property type="entry name" value="NEPROSIN DOMAIN-CONTAINING PROTEIN"/>
    <property type="match status" value="1"/>
</dbReference>
<dbReference type="RefSeq" id="XP_044973424.1">
    <property type="nucleotide sequence ID" value="XM_045117489.1"/>
</dbReference>
<dbReference type="InterPro" id="IPR025521">
    <property type="entry name" value="Neprosin_propep"/>
</dbReference>
<dbReference type="Pfam" id="PF03080">
    <property type="entry name" value="Neprosin"/>
    <property type="match status" value="1"/>
</dbReference>
<feature type="domain" description="Neprosin PEP catalytic" evidence="2">
    <location>
        <begin position="130"/>
        <end position="295"/>
    </location>
</feature>
<dbReference type="PROSITE" id="PS52045">
    <property type="entry name" value="NEPROSIN_PEP_CD"/>
    <property type="match status" value="1"/>
</dbReference>
<dbReference type="GeneID" id="123440951"/>
<sequence length="295" mass="33288">MKERRGIRVVLVLLYLVLGTRGKGAKTIIQWENTSEILTYPQVNKTMMQDGDVYDCIDVNRQPAFNHPFLKDHKIQMKPSSFPVGVNINSPVLHVASQADLPIVECSTGMVPILRSSRRDQTTTHNTDQVINKDVQIEEAGIRYSDDLYGVQAKINVYEPKVYKDGDSYSQTGIQIGNGPRGHFDSITAFYSVSPSYFGDSFGRFHVGWRGGISNKVCVDHKCPGFVQVSYNVGLGGKLQHVSVYNGPQYAIDLFIFKDPKTNNWWLVYGQDKIPLGYWPSSLFTHIKNKWSLSF</sequence>
<dbReference type="Gene3D" id="3.90.1320.10">
    <property type="entry name" value="Outer-capsid protein sigma 3, large lobe"/>
    <property type="match status" value="1"/>
</dbReference>
<dbReference type="Pfam" id="PF14365">
    <property type="entry name" value="Neprosin_AP"/>
    <property type="match status" value="1"/>
</dbReference>
<keyword evidence="4" id="KW-1185">Reference proteome</keyword>
<proteinExistence type="predicted"/>
<dbReference type="Proteomes" id="UP000011116">
    <property type="component" value="Chromosome 3H"/>
</dbReference>
<accession>A0A8I6WWL7</accession>
<gene>
    <name evidence="3" type="primary">LOC123440951</name>
</gene>
<dbReference type="AlphaFoldDB" id="A0A8I6WWL7"/>
<dbReference type="InterPro" id="IPR053168">
    <property type="entry name" value="Glutamic_endopeptidase"/>
</dbReference>
<dbReference type="Gramene" id="HORVU.MOREX.r3.3HG0320880.1">
    <property type="protein sequence ID" value="HORVU.MOREX.r3.3HG0320880.1"/>
    <property type="gene ID" value="HORVU.MOREX.r3.3HG0320880"/>
</dbReference>
<dbReference type="OrthoDB" id="784883at2759"/>
<feature type="signal peptide" evidence="1">
    <location>
        <begin position="1"/>
        <end position="22"/>
    </location>
</feature>
<reference evidence="4" key="1">
    <citation type="journal article" date="2012" name="Nature">
        <title>A physical, genetic and functional sequence assembly of the barley genome.</title>
        <authorList>
            <consortium name="The International Barley Genome Sequencing Consortium"/>
            <person name="Mayer K.F."/>
            <person name="Waugh R."/>
            <person name="Brown J.W."/>
            <person name="Schulman A."/>
            <person name="Langridge P."/>
            <person name="Platzer M."/>
            <person name="Fincher G.B."/>
            <person name="Muehlbauer G.J."/>
            <person name="Sato K."/>
            <person name="Close T.J."/>
            <person name="Wise R.P."/>
            <person name="Stein N."/>
        </authorList>
    </citation>
    <scope>NUCLEOTIDE SEQUENCE [LARGE SCALE GENOMIC DNA]</scope>
    <source>
        <strain evidence="4">cv. Morex</strain>
    </source>
</reference>
<evidence type="ECO:0000313" key="4">
    <source>
        <dbReference type="Proteomes" id="UP000011116"/>
    </source>
</evidence>
<keyword evidence="1" id="KW-0732">Signal</keyword>
<organism evidence="3 4">
    <name type="scientific">Hordeum vulgare subsp. vulgare</name>
    <name type="common">Domesticated barley</name>
    <dbReference type="NCBI Taxonomy" id="112509"/>
    <lineage>
        <taxon>Eukaryota</taxon>
        <taxon>Viridiplantae</taxon>
        <taxon>Streptophyta</taxon>
        <taxon>Embryophyta</taxon>
        <taxon>Tracheophyta</taxon>
        <taxon>Spermatophyta</taxon>
        <taxon>Magnoliopsida</taxon>
        <taxon>Liliopsida</taxon>
        <taxon>Poales</taxon>
        <taxon>Poaceae</taxon>
        <taxon>BOP clade</taxon>
        <taxon>Pooideae</taxon>
        <taxon>Triticodae</taxon>
        <taxon>Triticeae</taxon>
        <taxon>Hordeinae</taxon>
        <taxon>Hordeum</taxon>
    </lineage>
</organism>
<dbReference type="KEGG" id="hvg:123440951"/>
<protein>
    <recommendedName>
        <fullName evidence="2">Neprosin PEP catalytic domain-containing protein</fullName>
    </recommendedName>
</protein>
<name>A0A8I6WWL7_HORVV</name>
<reference evidence="3" key="3">
    <citation type="submission" date="2022-01" db="UniProtKB">
        <authorList>
            <consortium name="EnsemblPlants"/>
        </authorList>
    </citation>
    <scope>IDENTIFICATION</scope>
    <source>
        <strain evidence="3">subsp. vulgare</strain>
    </source>
</reference>
<evidence type="ECO:0000313" key="3">
    <source>
        <dbReference type="EnsemblPlants" id="HORVU.MOREX.r3.3HG0320880.1"/>
    </source>
</evidence>
<dbReference type="SMR" id="A0A8I6WWL7"/>
<reference evidence="3" key="2">
    <citation type="submission" date="2020-10" db="EMBL/GenBank/DDBJ databases">
        <authorList>
            <person name="Scholz U."/>
            <person name="Mascher M."/>
            <person name="Fiebig A."/>
        </authorList>
    </citation>
    <scope>NUCLEOTIDE SEQUENCE [LARGE SCALE GENOMIC DNA]</scope>
    <source>
        <strain evidence="3">cv. Morex</strain>
    </source>
</reference>
<dbReference type="InterPro" id="IPR004314">
    <property type="entry name" value="Neprosin"/>
</dbReference>
<dbReference type="PANTHER" id="PTHR31589">
    <property type="entry name" value="PROTEIN, PUTATIVE (DUF239)-RELATED-RELATED"/>
    <property type="match status" value="1"/>
</dbReference>
<evidence type="ECO:0000256" key="1">
    <source>
        <dbReference type="SAM" id="SignalP"/>
    </source>
</evidence>